<feature type="compositionally biased region" description="Acidic residues" evidence="4">
    <location>
        <begin position="913"/>
        <end position="922"/>
    </location>
</feature>
<dbReference type="InterPro" id="IPR018564">
    <property type="entry name" value="Repl_chkpnt_MRC1_dom"/>
</dbReference>
<evidence type="ECO:0000256" key="1">
    <source>
        <dbReference type="ARBA" id="ARBA00004123"/>
    </source>
</evidence>
<accession>A0AAV9NGV0</accession>
<feature type="domain" description="DNA replication checkpoint mediator MRC1" evidence="5">
    <location>
        <begin position="904"/>
        <end position="1042"/>
    </location>
</feature>
<feature type="region of interest" description="Disordered" evidence="4">
    <location>
        <begin position="898"/>
        <end position="951"/>
    </location>
</feature>
<dbReference type="EMBL" id="JAVRRD010000006">
    <property type="protein sequence ID" value="KAK5057673.1"/>
    <property type="molecule type" value="Genomic_DNA"/>
</dbReference>
<feature type="compositionally biased region" description="Acidic residues" evidence="4">
    <location>
        <begin position="560"/>
        <end position="605"/>
    </location>
</feature>
<dbReference type="RefSeq" id="XP_064708791.1">
    <property type="nucleotide sequence ID" value="XM_064855202.1"/>
</dbReference>
<dbReference type="InterPro" id="IPR024146">
    <property type="entry name" value="Claspin"/>
</dbReference>
<name>A0AAV9NGV0_9EURO</name>
<keyword evidence="7" id="KW-1185">Reference proteome</keyword>
<feature type="region of interest" description="Disordered" evidence="4">
    <location>
        <begin position="1195"/>
        <end position="1324"/>
    </location>
</feature>
<feature type="region of interest" description="Disordered" evidence="4">
    <location>
        <begin position="543"/>
        <end position="707"/>
    </location>
</feature>
<evidence type="ECO:0000259" key="5">
    <source>
        <dbReference type="Pfam" id="PF09444"/>
    </source>
</evidence>
<evidence type="ECO:0000313" key="6">
    <source>
        <dbReference type="EMBL" id="KAK5057673.1"/>
    </source>
</evidence>
<protein>
    <recommendedName>
        <fullName evidence="5">DNA replication checkpoint mediator MRC1 domain-containing protein</fullName>
    </recommendedName>
</protein>
<feature type="compositionally biased region" description="Basic and acidic residues" evidence="4">
    <location>
        <begin position="1220"/>
        <end position="1236"/>
    </location>
</feature>
<feature type="compositionally biased region" description="Basic and acidic residues" evidence="4">
    <location>
        <begin position="1301"/>
        <end position="1315"/>
    </location>
</feature>
<feature type="compositionally biased region" description="Polar residues" evidence="4">
    <location>
        <begin position="50"/>
        <end position="61"/>
    </location>
</feature>
<feature type="compositionally biased region" description="Acidic residues" evidence="4">
    <location>
        <begin position="929"/>
        <end position="949"/>
    </location>
</feature>
<feature type="compositionally biased region" description="Basic and acidic residues" evidence="4">
    <location>
        <begin position="1068"/>
        <end position="1079"/>
    </location>
</feature>
<evidence type="ECO:0000256" key="4">
    <source>
        <dbReference type="SAM" id="MobiDB-lite"/>
    </source>
</evidence>
<dbReference type="GeneID" id="89979824"/>
<feature type="compositionally biased region" description="Polar residues" evidence="4">
    <location>
        <begin position="181"/>
        <end position="192"/>
    </location>
</feature>
<feature type="region of interest" description="Disordered" evidence="4">
    <location>
        <begin position="966"/>
        <end position="1011"/>
    </location>
</feature>
<evidence type="ECO:0000256" key="2">
    <source>
        <dbReference type="ARBA" id="ARBA00022553"/>
    </source>
</evidence>
<sequence length="1369" mass="150821">MSSHSSPSTLTPASSNEQPSDILTPTRKVQALLAAFDDSDSDADTPATPETNALLPQNQHILTGPPVDDSSEEEEALQPARRSRIAARLQDTGSAQKQLSSDEGDGTVKNPLSTTPSTPETDDLPTTRPMRRRLLTNRKTNTEPNPNRSARSASPLFFPSPLASRQDAERGNDADPDIRTSESGNSKGTSKFLTLVEKHRKRRIEKAAEEAAKRAVKPRQQRGSSPADDTDEDSDLSGHGDGKKLSTQARPTRKASKKAIEEMNRETQRMNRNMQLAHQARTKKKITKDSLLARFNFPMTNSNMISNTVNQSSNSSSVSGSDTEGKESHETPPTSPVQVGSPEKSGKAPSVGVPLHLGLQAEVYVDNVENVNKGKGRAISEDPFQQSIPTFVSSTLNEPTGQSIVPKATIKPALKDRLSIRKTLETEESDSDLEIVTARGDKRKYAAFEQLPKRKAKEYPSHIALRSLAHLMGDRRQSMNTAEMEDLLRQAARDQARQERQEKIAELKAKGVMIQTSEERERQQQEVEDILERARQEAAEIQKREIAQAKKDGNYSADKLDDDDEDDDYEGSQSEEELDEAFEASGESEEDQVDEEENGEDEDNDENRAQGGLESLVEAEASEHDSEDSSEDAHEQDTHMDANTISSVATALPIARKSRMSRVVSDDEEVEGLENVLRSPQLPAPTKTPQSILRSGRKHIPGLQMSDDLPIGLTQAFAATMADSQSQDMDESPHQDSLAMTMDLPSPNITMAPQFQRLDSIDFITDSQPASQTQPLNVDLSFSQSQRVPPSPAMVFGLAATQYTPSQPQFEPTQDEGYILSPFAGNRFASETPQHQAPHSTLDTLVLPADVENSPLVQRKSRLQRGRIDFSDSDVEDEQLDKSAFDVMRRAAKRKTFESFDKSKSHAKNIVDEAAEESEDEYAGLGGASDEDVNEEENDHDREMIDEDTQVGVGDESKFARLFADRERQQDEAAVSKLMKDITTGGLRRKRGNDLDLSDEEDASVRRREAKRREFAKMRRELLKDEAVGKIAEDKKKEAFLRSIEDRDLSDDDGGDLNQSEVSPGEESQEKESQIRAEYEPGVPEGEADEFEKTRLVDSSGPLTVAAPTKLNQVKRTLVRIVKPSSQRPATLAEIRESVSILIDDPESQSGTIDLGLSDSDEEPEVYVNLDRHLDTAEADENALDGEDLGDFIVDDDEQAPEDAAFKKPAIPSTENRAPFSERRTKERANVVDRRSLIRQSSSSSSSSASTKMAFYGSNSSAGTSFGKVPSLLRRATTNSSLGSLSGKNENVSATGVVTNKTERGSANEDKEFVRKGNGGRRNAVNYRPTMREEKMSERSGIAKAKKAAKKSKKASGFLGGLFKEDSWA</sequence>
<feature type="compositionally biased region" description="Polar residues" evidence="4">
    <location>
        <begin position="143"/>
        <end position="152"/>
    </location>
</feature>
<gene>
    <name evidence="6" type="ORF">LTR84_011674</name>
</gene>
<keyword evidence="2" id="KW-0597">Phosphoprotein</keyword>
<feature type="compositionally biased region" description="Basic and acidic residues" evidence="4">
    <location>
        <begin position="631"/>
        <end position="640"/>
    </location>
</feature>
<evidence type="ECO:0000313" key="7">
    <source>
        <dbReference type="Proteomes" id="UP001358417"/>
    </source>
</evidence>
<feature type="compositionally biased region" description="Polar residues" evidence="4">
    <location>
        <begin position="110"/>
        <end position="119"/>
    </location>
</feature>
<evidence type="ECO:0000256" key="3">
    <source>
        <dbReference type="ARBA" id="ARBA00023242"/>
    </source>
</evidence>
<feature type="region of interest" description="Disordered" evidence="4">
    <location>
        <begin position="301"/>
        <end position="352"/>
    </location>
</feature>
<feature type="compositionally biased region" description="Polar residues" evidence="4">
    <location>
        <begin position="1"/>
        <end position="23"/>
    </location>
</feature>
<dbReference type="PANTHER" id="PTHR14396:SF10">
    <property type="entry name" value="CLASPIN"/>
    <property type="match status" value="1"/>
</dbReference>
<dbReference type="Pfam" id="PF09444">
    <property type="entry name" value="MRC1"/>
    <property type="match status" value="1"/>
</dbReference>
<proteinExistence type="predicted"/>
<dbReference type="GO" id="GO:0010997">
    <property type="term" value="F:anaphase-promoting complex binding"/>
    <property type="evidence" value="ECO:0007669"/>
    <property type="project" value="TreeGrafter"/>
</dbReference>
<feature type="compositionally biased region" description="Basic and acidic residues" evidence="4">
    <location>
        <begin position="166"/>
        <end position="180"/>
    </location>
</feature>
<feature type="compositionally biased region" description="Polar residues" evidence="4">
    <location>
        <begin position="91"/>
        <end position="101"/>
    </location>
</feature>
<dbReference type="GO" id="GO:0033314">
    <property type="term" value="P:mitotic DNA replication checkpoint signaling"/>
    <property type="evidence" value="ECO:0007669"/>
    <property type="project" value="TreeGrafter"/>
</dbReference>
<dbReference type="Proteomes" id="UP001358417">
    <property type="component" value="Unassembled WGS sequence"/>
</dbReference>
<dbReference type="PANTHER" id="PTHR14396">
    <property type="entry name" value="CLASPIN"/>
    <property type="match status" value="1"/>
</dbReference>
<feature type="region of interest" description="Disordered" evidence="4">
    <location>
        <begin position="1"/>
        <end position="285"/>
    </location>
</feature>
<keyword evidence="3" id="KW-0539">Nucleus</keyword>
<comment type="caution">
    <text evidence="6">The sequence shown here is derived from an EMBL/GenBank/DDBJ whole genome shotgun (WGS) entry which is preliminary data.</text>
</comment>
<feature type="region of interest" description="Disordered" evidence="4">
    <location>
        <begin position="1041"/>
        <end position="1089"/>
    </location>
</feature>
<feature type="compositionally biased region" description="Basic and acidic residues" evidence="4">
    <location>
        <begin position="543"/>
        <end position="553"/>
    </location>
</feature>
<organism evidence="6 7">
    <name type="scientific">Exophiala bonariae</name>
    <dbReference type="NCBI Taxonomy" id="1690606"/>
    <lineage>
        <taxon>Eukaryota</taxon>
        <taxon>Fungi</taxon>
        <taxon>Dikarya</taxon>
        <taxon>Ascomycota</taxon>
        <taxon>Pezizomycotina</taxon>
        <taxon>Eurotiomycetes</taxon>
        <taxon>Chaetothyriomycetidae</taxon>
        <taxon>Chaetothyriales</taxon>
        <taxon>Herpotrichiellaceae</taxon>
        <taxon>Exophiala</taxon>
    </lineage>
</organism>
<feature type="compositionally biased region" description="Low complexity" evidence="4">
    <location>
        <begin position="1241"/>
        <end position="1250"/>
    </location>
</feature>
<feature type="compositionally biased region" description="Polar residues" evidence="4">
    <location>
        <begin position="1276"/>
        <end position="1300"/>
    </location>
</feature>
<dbReference type="GO" id="GO:0005634">
    <property type="term" value="C:nucleus"/>
    <property type="evidence" value="ECO:0007669"/>
    <property type="project" value="UniProtKB-SubCell"/>
</dbReference>
<feature type="compositionally biased region" description="Basic and acidic residues" evidence="4">
    <location>
        <begin position="258"/>
        <end position="269"/>
    </location>
</feature>
<comment type="subcellular location">
    <subcellularLocation>
        <location evidence="1">Nucleus</location>
    </subcellularLocation>
</comment>
<reference evidence="6 7" key="1">
    <citation type="submission" date="2023-08" db="EMBL/GenBank/DDBJ databases">
        <title>Black Yeasts Isolated from many extreme environments.</title>
        <authorList>
            <person name="Coleine C."/>
            <person name="Stajich J.E."/>
            <person name="Selbmann L."/>
        </authorList>
    </citation>
    <scope>NUCLEOTIDE SEQUENCE [LARGE SCALE GENOMIC DNA]</scope>
    <source>
        <strain evidence="6 7">CCFEE 5792</strain>
    </source>
</reference>
<dbReference type="GO" id="GO:0007095">
    <property type="term" value="P:mitotic G2 DNA damage checkpoint signaling"/>
    <property type="evidence" value="ECO:0007669"/>
    <property type="project" value="TreeGrafter"/>
</dbReference>
<feature type="compositionally biased region" description="Low complexity" evidence="4">
    <location>
        <begin position="306"/>
        <end position="321"/>
    </location>
</feature>